<organism evidence="9 10">
    <name type="scientific">Vibrio parahaemolyticus</name>
    <dbReference type="NCBI Taxonomy" id="670"/>
    <lineage>
        <taxon>Bacteria</taxon>
        <taxon>Pseudomonadati</taxon>
        <taxon>Pseudomonadota</taxon>
        <taxon>Gammaproteobacteria</taxon>
        <taxon>Vibrionales</taxon>
        <taxon>Vibrionaceae</taxon>
        <taxon>Vibrio</taxon>
    </lineage>
</organism>
<comment type="caution">
    <text evidence="9">The sequence shown here is derived from an EMBL/GenBank/DDBJ whole genome shotgun (WGS) entry which is preliminary data.</text>
</comment>
<evidence type="ECO:0000256" key="7">
    <source>
        <dbReference type="ARBA" id="ARBA00023136"/>
    </source>
</evidence>
<dbReference type="InterPro" id="IPR018084">
    <property type="entry name" value="Hok/gef_toxin_CS"/>
</dbReference>
<reference evidence="9" key="1">
    <citation type="submission" date="2020-09" db="EMBL/GenBank/DDBJ databases">
        <title>Genome sequence of Vibrio parahaemolyticus isolates.</title>
        <authorList>
            <person name="Hammerl J.A."/>
            <person name="Strauch E."/>
        </authorList>
    </citation>
    <scope>NUCLEOTIDE SEQUENCE</scope>
    <source>
        <strain evidence="9">17-VB00146</strain>
    </source>
</reference>
<evidence type="ECO:0000256" key="2">
    <source>
        <dbReference type="ARBA" id="ARBA00022475"/>
    </source>
</evidence>
<evidence type="ECO:0000256" key="1">
    <source>
        <dbReference type="ARBA" id="ARBA00004377"/>
    </source>
</evidence>
<dbReference type="InterPro" id="IPR000021">
    <property type="entry name" value="Hok/gef_toxin"/>
</dbReference>
<keyword evidence="7" id="KW-0472">Membrane</keyword>
<proteinExistence type="inferred from homology"/>
<dbReference type="EMBL" id="JACVHL010000029">
    <property type="protein sequence ID" value="MCC3807662.1"/>
    <property type="molecule type" value="Genomic_DNA"/>
</dbReference>
<evidence type="ECO:0000256" key="5">
    <source>
        <dbReference type="ARBA" id="ARBA00022692"/>
    </source>
</evidence>
<evidence type="ECO:0000256" key="4">
    <source>
        <dbReference type="ARBA" id="ARBA00022649"/>
    </source>
</evidence>
<dbReference type="PROSITE" id="PS00556">
    <property type="entry name" value="HOK_GEF"/>
    <property type="match status" value="1"/>
</dbReference>
<evidence type="ECO:0000256" key="6">
    <source>
        <dbReference type="ARBA" id="ARBA00022989"/>
    </source>
</evidence>
<keyword evidence="6" id="KW-1133">Transmembrane helix</keyword>
<dbReference type="GO" id="GO:0005886">
    <property type="term" value="C:plasma membrane"/>
    <property type="evidence" value="ECO:0007669"/>
    <property type="project" value="UniProtKB-SubCell"/>
</dbReference>
<evidence type="ECO:0000256" key="3">
    <source>
        <dbReference type="ARBA" id="ARBA00022519"/>
    </source>
</evidence>
<dbReference type="Proteomes" id="UP000726777">
    <property type="component" value="Unassembled WGS sequence"/>
</dbReference>
<keyword evidence="3" id="KW-0997">Cell inner membrane</keyword>
<sequence length="52" mass="5975">MPKTKTALAGLIVLCLTLLCGLWMVRDTLCDIHYQNDNTRFEANFVVYEIVK</sequence>
<dbReference type="PRINTS" id="PR00281">
    <property type="entry name" value="HOKGEFTOXIC"/>
</dbReference>
<accession>A0A9Q3UGU2</accession>
<comment type="similarity">
    <text evidence="8">Belongs to the hok/gef family.</text>
</comment>
<gene>
    <name evidence="9" type="ORF">IB292_21820</name>
</gene>
<evidence type="ECO:0000256" key="8">
    <source>
        <dbReference type="RuleBase" id="RU221113"/>
    </source>
</evidence>
<protein>
    <submittedName>
        <fullName evidence="9">Hok/Gef family protein</fullName>
    </submittedName>
</protein>
<evidence type="ECO:0000313" key="10">
    <source>
        <dbReference type="Proteomes" id="UP000726777"/>
    </source>
</evidence>
<keyword evidence="2" id="KW-1003">Cell membrane</keyword>
<dbReference type="RefSeq" id="WP_208894699.1">
    <property type="nucleotide sequence ID" value="NZ_CP066164.1"/>
</dbReference>
<name>A0A9Q3UGU2_VIBPH</name>
<evidence type="ECO:0000313" key="9">
    <source>
        <dbReference type="EMBL" id="MCC3807662.1"/>
    </source>
</evidence>
<comment type="subcellular location">
    <subcellularLocation>
        <location evidence="1 8">Cell inner membrane</location>
        <topology evidence="1 8">Single-pass membrane protein</topology>
    </subcellularLocation>
</comment>
<dbReference type="AlphaFoldDB" id="A0A9Q3UGU2"/>
<keyword evidence="4" id="KW-1277">Toxin-antitoxin system</keyword>
<keyword evidence="5" id="KW-0812">Transmembrane</keyword>
<dbReference type="Pfam" id="PF01848">
    <property type="entry name" value="HOK_GEF"/>
    <property type="match status" value="1"/>
</dbReference>